<dbReference type="EMBL" id="CP042345">
    <property type="protein sequence ID" value="QEA16221.1"/>
    <property type="molecule type" value="Genomic_DNA"/>
</dbReference>
<gene>
    <name evidence="3" type="ORF">FRF71_08790</name>
</gene>
<dbReference type="Gene3D" id="3.90.1720.10">
    <property type="entry name" value="endopeptidase domain like (from Nostoc punctiforme)"/>
    <property type="match status" value="1"/>
</dbReference>
<dbReference type="AlphaFoldDB" id="A0A5B8S421"/>
<dbReference type="KEGG" id="ngf:FRF71_08790"/>
<accession>A0A5B8S421</accession>
<reference evidence="3 4" key="1">
    <citation type="journal article" date="2013" name="J. Microbiol. Biotechnol.">
        <title>Novosphingobium ginsenosidimutans sp. nov., with the ability to convert ginsenoside.</title>
        <authorList>
            <person name="Kim J.K."/>
            <person name="He D."/>
            <person name="Liu Q.M."/>
            <person name="Park H.Y."/>
            <person name="Jung M.S."/>
            <person name="Yoon M.H."/>
            <person name="Kim S.C."/>
            <person name="Im W.T."/>
        </authorList>
    </citation>
    <scope>NUCLEOTIDE SEQUENCE [LARGE SCALE GENOMIC DNA]</scope>
    <source>
        <strain evidence="3 4">FW-6</strain>
    </source>
</reference>
<name>A0A5B8S421_9SPHN</name>
<feature type="chain" id="PRO_5022897518" evidence="1">
    <location>
        <begin position="24"/>
        <end position="216"/>
    </location>
</feature>
<feature type="domain" description="Peptidase C51" evidence="2">
    <location>
        <begin position="22"/>
        <end position="147"/>
    </location>
</feature>
<proteinExistence type="predicted"/>
<keyword evidence="1" id="KW-0732">Signal</keyword>
<protein>
    <submittedName>
        <fullName evidence="3">CHAP domain-containing protein</fullName>
    </submittedName>
</protein>
<evidence type="ECO:0000256" key="1">
    <source>
        <dbReference type="SAM" id="SignalP"/>
    </source>
</evidence>
<evidence type="ECO:0000313" key="4">
    <source>
        <dbReference type="Proteomes" id="UP000321172"/>
    </source>
</evidence>
<organism evidence="3 4">
    <name type="scientific">Novosphingobium ginsenosidimutans</name>
    <dbReference type="NCBI Taxonomy" id="1176536"/>
    <lineage>
        <taxon>Bacteria</taxon>
        <taxon>Pseudomonadati</taxon>
        <taxon>Pseudomonadota</taxon>
        <taxon>Alphaproteobacteria</taxon>
        <taxon>Sphingomonadales</taxon>
        <taxon>Sphingomonadaceae</taxon>
        <taxon>Novosphingobium</taxon>
    </lineage>
</organism>
<dbReference type="Pfam" id="PF05257">
    <property type="entry name" value="CHAP"/>
    <property type="match status" value="1"/>
</dbReference>
<feature type="signal peptide" evidence="1">
    <location>
        <begin position="1"/>
        <end position="23"/>
    </location>
</feature>
<dbReference type="InterPro" id="IPR038765">
    <property type="entry name" value="Papain-like_cys_pep_sf"/>
</dbReference>
<evidence type="ECO:0000259" key="2">
    <source>
        <dbReference type="PROSITE" id="PS50911"/>
    </source>
</evidence>
<keyword evidence="4" id="KW-1185">Reference proteome</keyword>
<dbReference type="RefSeq" id="WP_147090302.1">
    <property type="nucleotide sequence ID" value="NZ_BAABJD010000006.1"/>
</dbReference>
<dbReference type="Proteomes" id="UP000321172">
    <property type="component" value="Chromosome"/>
</dbReference>
<dbReference type="SUPFAM" id="SSF54001">
    <property type="entry name" value="Cysteine proteinases"/>
    <property type="match status" value="1"/>
</dbReference>
<sequence>MPLLRSLLPAALLLALAAGPAHARAIDIDDRDAGGAAVDDLPPYLQCVPYARQVSGIQIFGDAHTWWDQAEGRYARGYKPKVGAVMAFRPNGTSRLGHVAAVSKVIDSRTVLIRHANWSPINGRRGQIEDNVRAIDVSEDNDWSAVRVWYGPSQALGATHWPLAGFIYASKPKKNERLLRESTLAKADKSAKASKGELAARDEDPIAAIIKRELGI</sequence>
<dbReference type="PROSITE" id="PS50911">
    <property type="entry name" value="CHAP"/>
    <property type="match status" value="1"/>
</dbReference>
<dbReference type="InterPro" id="IPR007921">
    <property type="entry name" value="CHAP_dom"/>
</dbReference>
<dbReference type="OrthoDB" id="7279151at2"/>
<evidence type="ECO:0000313" key="3">
    <source>
        <dbReference type="EMBL" id="QEA16221.1"/>
    </source>
</evidence>